<proteinExistence type="predicted"/>
<keyword evidence="2" id="KW-1185">Reference proteome</keyword>
<organism evidence="1 2">
    <name type="scientific">Paractinoplanes rishiriensis</name>
    <dbReference type="NCBI Taxonomy" id="1050105"/>
    <lineage>
        <taxon>Bacteria</taxon>
        <taxon>Bacillati</taxon>
        <taxon>Actinomycetota</taxon>
        <taxon>Actinomycetes</taxon>
        <taxon>Micromonosporales</taxon>
        <taxon>Micromonosporaceae</taxon>
        <taxon>Paractinoplanes</taxon>
    </lineage>
</organism>
<evidence type="ECO:0000313" key="2">
    <source>
        <dbReference type="Proteomes" id="UP000636960"/>
    </source>
</evidence>
<dbReference type="AlphaFoldDB" id="A0A919K4T0"/>
<dbReference type="Proteomes" id="UP000636960">
    <property type="component" value="Unassembled WGS sequence"/>
</dbReference>
<comment type="caution">
    <text evidence="1">The sequence shown here is derived from an EMBL/GenBank/DDBJ whole genome shotgun (WGS) entry which is preliminary data.</text>
</comment>
<protein>
    <submittedName>
        <fullName evidence="1">Uncharacterized protein</fullName>
    </submittedName>
</protein>
<gene>
    <name evidence="1" type="ORF">Ari01nite_82800</name>
</gene>
<accession>A0A919K4T0</accession>
<dbReference type="EMBL" id="BOMV01000091">
    <property type="protein sequence ID" value="GIF00816.1"/>
    <property type="molecule type" value="Genomic_DNA"/>
</dbReference>
<name>A0A919K4T0_9ACTN</name>
<reference evidence="1" key="1">
    <citation type="submission" date="2021-01" db="EMBL/GenBank/DDBJ databases">
        <title>Whole genome shotgun sequence of Actinoplanes rishiriensis NBRC 108556.</title>
        <authorList>
            <person name="Komaki H."/>
            <person name="Tamura T."/>
        </authorList>
    </citation>
    <scope>NUCLEOTIDE SEQUENCE</scope>
    <source>
        <strain evidence="1">NBRC 108556</strain>
    </source>
</reference>
<evidence type="ECO:0000313" key="1">
    <source>
        <dbReference type="EMBL" id="GIF00816.1"/>
    </source>
</evidence>
<sequence>MQDVGGLRDIDRAGHAGLEGGYAVPDFGAAGQAGAGHQGRLEDAVLGEQRRERVGIAGDGARVHVTLEDFAV</sequence>